<dbReference type="EMBL" id="VTWT01000004">
    <property type="protein sequence ID" value="KAA9338948.1"/>
    <property type="molecule type" value="Genomic_DNA"/>
</dbReference>
<protein>
    <submittedName>
        <fullName evidence="1">Uncharacterized protein</fullName>
    </submittedName>
</protein>
<dbReference type="RefSeq" id="WP_150903582.1">
    <property type="nucleotide sequence ID" value="NZ_VTWT01000004.1"/>
</dbReference>
<comment type="caution">
    <text evidence="1">The sequence shown here is derived from an EMBL/GenBank/DDBJ whole genome shotgun (WGS) entry which is preliminary data.</text>
</comment>
<proteinExistence type="predicted"/>
<dbReference type="AlphaFoldDB" id="A0A5N1IXW3"/>
<organism evidence="1 2">
    <name type="scientific">Adhaeribacter soli</name>
    <dbReference type="NCBI Taxonomy" id="2607655"/>
    <lineage>
        <taxon>Bacteria</taxon>
        <taxon>Pseudomonadati</taxon>
        <taxon>Bacteroidota</taxon>
        <taxon>Cytophagia</taxon>
        <taxon>Cytophagales</taxon>
        <taxon>Hymenobacteraceae</taxon>
        <taxon>Adhaeribacter</taxon>
    </lineage>
</organism>
<name>A0A5N1IXW3_9BACT</name>
<dbReference type="Proteomes" id="UP000326570">
    <property type="component" value="Unassembled WGS sequence"/>
</dbReference>
<keyword evidence="2" id="KW-1185">Reference proteome</keyword>
<gene>
    <name evidence="1" type="ORF">F0P94_09160</name>
</gene>
<sequence length="105" mass="11784">MATRTINGTQYQNTLQTFNANKAKVNAILSKLDNEVKNLIEGSQLSEFGDQYFVSLEYTLKNNRVKNLPAYSDFTAIGVDLTEQVKLPEPIMTSIATLKTFYAEV</sequence>
<evidence type="ECO:0000313" key="1">
    <source>
        <dbReference type="EMBL" id="KAA9338948.1"/>
    </source>
</evidence>
<reference evidence="1 2" key="1">
    <citation type="submission" date="2019-09" db="EMBL/GenBank/DDBJ databases">
        <title>Genome sequence of Adhaeribacter sp. M2.</title>
        <authorList>
            <person name="Srinivasan S."/>
        </authorList>
    </citation>
    <scope>NUCLEOTIDE SEQUENCE [LARGE SCALE GENOMIC DNA]</scope>
    <source>
        <strain evidence="1 2">M2</strain>
    </source>
</reference>
<evidence type="ECO:0000313" key="2">
    <source>
        <dbReference type="Proteomes" id="UP000326570"/>
    </source>
</evidence>
<accession>A0A5N1IXW3</accession>